<comment type="caution">
    <text evidence="3">The sequence shown here is derived from an EMBL/GenBank/DDBJ whole genome shotgun (WGS) entry which is preliminary data.</text>
</comment>
<dbReference type="RefSeq" id="WP_310735467.1">
    <property type="nucleotide sequence ID" value="NZ_BAAAYW010000012.1"/>
</dbReference>
<dbReference type="PANTHER" id="PTHR43441">
    <property type="entry name" value="RIBOSOMAL-PROTEIN-SERINE ACETYLTRANSFERASE"/>
    <property type="match status" value="1"/>
</dbReference>
<feature type="region of interest" description="Disordered" evidence="1">
    <location>
        <begin position="381"/>
        <end position="405"/>
    </location>
</feature>
<feature type="domain" description="N-acetyltransferase" evidence="2">
    <location>
        <begin position="207"/>
        <end position="372"/>
    </location>
</feature>
<dbReference type="EMBL" id="JACJIK010000001">
    <property type="protein sequence ID" value="MBA9059686.1"/>
    <property type="molecule type" value="Genomic_DNA"/>
</dbReference>
<dbReference type="GeneID" id="93364710"/>
<dbReference type="PANTHER" id="PTHR43441:SF11">
    <property type="entry name" value="RIBOSOMAL-PROTEIN-SERINE ACETYLTRANSFERASE"/>
    <property type="match status" value="1"/>
</dbReference>
<protein>
    <submittedName>
        <fullName evidence="3">RimJ/RimL family protein N-acetyltransferase</fullName>
    </submittedName>
</protein>
<evidence type="ECO:0000259" key="2">
    <source>
        <dbReference type="PROSITE" id="PS51186"/>
    </source>
</evidence>
<dbReference type="Proteomes" id="UP000572670">
    <property type="component" value="Unassembled WGS sequence"/>
</dbReference>
<evidence type="ECO:0000256" key="1">
    <source>
        <dbReference type="SAM" id="MobiDB-lite"/>
    </source>
</evidence>
<dbReference type="InterPro" id="IPR016181">
    <property type="entry name" value="Acyl_CoA_acyltransferase"/>
</dbReference>
<organism evidence="3 4">
    <name type="scientific">Micrococcus yunnanensis</name>
    <dbReference type="NCBI Taxonomy" id="566027"/>
    <lineage>
        <taxon>Bacteria</taxon>
        <taxon>Bacillati</taxon>
        <taxon>Actinomycetota</taxon>
        <taxon>Actinomycetes</taxon>
        <taxon>Micrococcales</taxon>
        <taxon>Micrococcaceae</taxon>
        <taxon>Micrococcus</taxon>
    </lineage>
</organism>
<keyword evidence="4" id="KW-1185">Reference proteome</keyword>
<evidence type="ECO:0000313" key="3">
    <source>
        <dbReference type="EMBL" id="MBA9059686.1"/>
    </source>
</evidence>
<feature type="region of interest" description="Disordered" evidence="1">
    <location>
        <begin position="171"/>
        <end position="202"/>
    </location>
</feature>
<dbReference type="Pfam" id="PF13302">
    <property type="entry name" value="Acetyltransf_3"/>
    <property type="match status" value="2"/>
</dbReference>
<proteinExistence type="predicted"/>
<evidence type="ECO:0000313" key="4">
    <source>
        <dbReference type="Proteomes" id="UP000572670"/>
    </source>
</evidence>
<sequence length="416" mass="45710">MDVTFTPLDPAGADRDALVALLTENAWPFHTRPRVTRPEAEKAVDGGAWEDEDHRTFWIEHPEHGRVGVVRLEDLTDPTPLFDLRVAERFRGRGLGAQILTALTRRVFETMPAVDRFEGQTREDNVPMLRTFRRAGWVKEAHYRRGWPVDGGEPLASVAYAMLRQDWASGTTTPVPADADVTPPAGRKEGAAAGGRAPDWPLPTARLTLRPHREDDRGWLQEMYTQPEVVHHLLDEPWDEATARAKLAKRITWDDLGGPSGAASLVVEHAGVPVGDVILWLTDRERGVAEIGWALDPRHAGQGFAREAAAALLDLGFETSGLHRVVAQMDARNTASARLAETLGMRREAHHRQNWWSKGEWTDTLVYAMLASDRGGGGAIYDGEGNVSSGRTASGPVAKEKSPTCASWRGVGDAVM</sequence>
<accession>A0ABR6D0Q1</accession>
<reference evidence="3 4" key="1">
    <citation type="submission" date="2020-08" db="EMBL/GenBank/DDBJ databases">
        <title>Sequencing the genomes of 1000 actinobacteria strains.</title>
        <authorList>
            <person name="Klenk H.-P."/>
        </authorList>
    </citation>
    <scope>NUCLEOTIDE SEQUENCE [LARGE SCALE GENOMIC DNA]</scope>
    <source>
        <strain evidence="3 4">DSM 21948</strain>
    </source>
</reference>
<dbReference type="InterPro" id="IPR051908">
    <property type="entry name" value="Ribosomal_N-acetyltransferase"/>
</dbReference>
<dbReference type="PROSITE" id="PS51186">
    <property type="entry name" value="GNAT"/>
    <property type="match status" value="2"/>
</dbReference>
<gene>
    <name evidence="3" type="ORF">HDA34_001393</name>
</gene>
<name>A0ABR6D0Q1_9MICC</name>
<dbReference type="SUPFAM" id="SSF55729">
    <property type="entry name" value="Acyl-CoA N-acyltransferases (Nat)"/>
    <property type="match status" value="2"/>
</dbReference>
<feature type="compositionally biased region" description="Low complexity" evidence="1">
    <location>
        <begin position="171"/>
        <end position="185"/>
    </location>
</feature>
<dbReference type="CDD" id="cd04301">
    <property type="entry name" value="NAT_SF"/>
    <property type="match status" value="1"/>
</dbReference>
<dbReference type="Gene3D" id="3.40.630.30">
    <property type="match status" value="2"/>
</dbReference>
<feature type="domain" description="N-acetyltransferase" evidence="2">
    <location>
        <begin position="3"/>
        <end position="167"/>
    </location>
</feature>
<dbReference type="InterPro" id="IPR000182">
    <property type="entry name" value="GNAT_dom"/>
</dbReference>